<keyword evidence="11" id="KW-1015">Disulfide bond</keyword>
<keyword evidence="21" id="KW-1185">Reference proteome</keyword>
<dbReference type="PROSITE" id="PS50021">
    <property type="entry name" value="CH"/>
    <property type="match status" value="2"/>
</dbReference>
<accession>A0A8C3QI28</accession>
<dbReference type="FunFam" id="1.20.58.60:FF:000115">
    <property type="entry name" value="nesprin-2 isoform X2"/>
    <property type="match status" value="1"/>
</dbReference>
<evidence type="ECO:0000259" key="19">
    <source>
        <dbReference type="PROSITE" id="PS51049"/>
    </source>
</evidence>
<dbReference type="SUPFAM" id="SSF47576">
    <property type="entry name" value="Calponin-homology domain, CH-domain"/>
    <property type="match status" value="1"/>
</dbReference>
<dbReference type="CDD" id="cd00176">
    <property type="entry name" value="SPEC"/>
    <property type="match status" value="5"/>
</dbReference>
<evidence type="ECO:0000256" key="14">
    <source>
        <dbReference type="ARBA" id="ARBA00023242"/>
    </source>
</evidence>
<dbReference type="FunFam" id="1.20.58.60:FF:000073">
    <property type="entry name" value="Nesprin-1 isoform 1"/>
    <property type="match status" value="1"/>
</dbReference>
<feature type="coiled-coil region" evidence="16">
    <location>
        <begin position="4751"/>
        <end position="4810"/>
    </location>
</feature>
<feature type="coiled-coil region" evidence="16">
    <location>
        <begin position="755"/>
        <end position="833"/>
    </location>
</feature>
<keyword evidence="10 15" id="KW-0472">Membrane</keyword>
<keyword evidence="9 16" id="KW-0175">Coiled coil</keyword>
<evidence type="ECO:0000256" key="12">
    <source>
        <dbReference type="ARBA" id="ARBA00023203"/>
    </source>
</evidence>
<evidence type="ECO:0000313" key="21">
    <source>
        <dbReference type="Proteomes" id="UP000694396"/>
    </source>
</evidence>
<feature type="coiled-coil region" evidence="16">
    <location>
        <begin position="1419"/>
        <end position="1512"/>
    </location>
</feature>
<evidence type="ECO:0000256" key="6">
    <source>
        <dbReference type="ARBA" id="ARBA00022692"/>
    </source>
</evidence>
<comment type="similarity">
    <text evidence="3">Belongs to the nesprin family.</text>
</comment>
<dbReference type="InterPro" id="IPR057057">
    <property type="entry name" value="Spectrin_SYNE1"/>
</dbReference>
<organism evidence="20 21">
    <name type="scientific">Cyanoderma ruficeps</name>
    <name type="common">rufous-capped babbler</name>
    <dbReference type="NCBI Taxonomy" id="181631"/>
    <lineage>
        <taxon>Eukaryota</taxon>
        <taxon>Metazoa</taxon>
        <taxon>Chordata</taxon>
        <taxon>Craniata</taxon>
        <taxon>Vertebrata</taxon>
        <taxon>Euteleostomi</taxon>
        <taxon>Archelosauria</taxon>
        <taxon>Archosauria</taxon>
        <taxon>Dinosauria</taxon>
        <taxon>Saurischia</taxon>
        <taxon>Theropoda</taxon>
        <taxon>Coelurosauria</taxon>
        <taxon>Aves</taxon>
        <taxon>Neognathae</taxon>
        <taxon>Neoaves</taxon>
        <taxon>Telluraves</taxon>
        <taxon>Australaves</taxon>
        <taxon>Passeriformes</taxon>
        <taxon>Sylvioidea</taxon>
        <taxon>Timaliidae</taxon>
        <taxon>Cyanoderma</taxon>
    </lineage>
</organism>
<evidence type="ECO:0000313" key="20">
    <source>
        <dbReference type="Ensembl" id="ENSCRFP00000006463.1"/>
    </source>
</evidence>
<dbReference type="InterPro" id="IPR001715">
    <property type="entry name" value="CH_dom"/>
</dbReference>
<feature type="coiled-coil region" evidence="16">
    <location>
        <begin position="1234"/>
        <end position="1261"/>
    </location>
</feature>
<sequence>YVVSDLYTEIQQGHLLLDLLEVLSGQHLPREKGHNTFQCRSNIENALTFLKSRSLKLINIHVADIIEGKPSIVLGLIWTIIFHFHIEELARTLACTYNQPPPACSSAVDSSSKASRSAKKSAKIKERWKVSATKALLLWAKEQCSLHGSVSVTDFKSSWRSGLAFLAIIQTLRPGLVDLEKAKARSNKENLKEAFRIAELELNIPRLLEPEGKCFLKIFWVPGMSQAPAYAAYVSILEMGKKIIVRFNPLVFLLKINKWKAKLDQMLPSPLDRIEAWLQEVERLQAEDLPDLQDPFKAIFSNIRSTNPSTFLEYHYGLCSAIANEVKLKLNIWDVKYGAKESVESLLENWNVSFRYMYHTLVILSQLSLIQSCVYPQEVSRLLKTVESKISTCKEYISNVNTALQKVLSSWSNYTENIHLLKTWLEENRNEDPKEIPPEILAKRNSIHGSLNEAGNHLIEVSKEQVGSNIAKELKKLNRRWAKFIKRTHFVSSKSLLLFAIQPSKSSFLDLAALRQEIVSYVQLIIEREKKKFNATLKKINKQLGKEKKLLSMDKTKGLIKEHEVCDTLFFCLSLIYVSFHLLTLLSFPKFQALQRSILSQIEECKQLEHLDSSARDELNPADVQAISKIMIYCQNQLEERRHKMQLREAVIKDLEAFMASLRKIQSSIKCPPDPPDRPEIQGKALREAAQEVSHMAEEAECLDERLKTANICLEDAECGRKTCCRKLVGTLNKELNAIYDPSSEQVLTKEKDLYKTFSRKNSELLKNIQDLRDRIDKIGLKDPTVPAIHKRIKSLTELEKELDRAAAEMKPMQEIANKLPQIDEEKAEEANEQCRVTERLWEDTKLLLAECQEQCARVLELLKQYQSCKTSLTSIIQKQEIVLSQQTSYMGKENLNRLIAKIEEAKEEFNDHSEDVDKINQICKNLQFQLNKMRSFEEPPFENEANIIVDRWLDINEKTENYCDNLGRAQALWDKLLDLSGAIDAWANAELKNAEDHCLTEEDLTQLKACLRVQEKKLQQFDNTVAEIEELLNSNEAPLELQVIRSSVVQKMELIKELLSAKQGTSELTVNTAELKGDLDLAKTQIGMTESLLKALSPSDTLEIFTKLEEIHQKILQQEHLVALLQEETDCPDVDELNKQLKCVTDLFNNKKHVLQDHFMGVLNRQCKNFNDWFSSTQLSLKDCFEPSETKPILEERLQRLKHFLTSEGRDRDIQEVKALLNKVKPYLPKASINHLNSRVRDQEAELQRLISKCQKREKELGASLQQLSSLEESSMALEEWLSAQEEKVKKINKDDTEKPFDSLVQLSNSLREAGLTEYETLSEASNLISRYHALTTRVSEMAGNTERLPVEGQNFEDLVQDVSCWIKKLEEALNKMSSQGSELPSDERINQIKEITSLRDEAEAKIQSMVALGEAILRNGKNKKPEVQQTISELQKKWENICQLATECTSPQEQLQCNREQYEQSKEDLKQALMELEKQQQEIFALQPGLEERQAQLANYADLLQKTEALTSQFSKLKSQKEHLQGHAVDPCFSEAEWSELKHQHENLLSQLQPMMQTLESPAQGHQQAQDMVTGLSTELKAVSEKLVEYFSNKMFSSRLKEQQGPLSRREDTVKKSLVLTETVKQNTSSPEQEFIKDEIETLQSEHKSVEERLENVEQKKENIFSEALELKDELGNEIQKEDKADTTLKRETQVTSDTRISAEETPTAVELKEPLEMSDEQKVNELKNEVAELDMVLINEQLKELESVYKENSLFLNTTHAFGRGPTNNTVLLEKIKACIESLRKERDVLNQLQSQQEVLSQHLTCMDKVLTESQMRQLEHWWQHMEQAVQKKHDQVVAEIDEFNLLMNKARDLQRLIQEQYLQAELHSSAAGKAKDPLIWTTELQDIKHGLSLLKRKIELQMKRIWSEQEKVALENSIQDLQSKLEALSAQQTPEEDIQTTGPALMKHEMMKRLKENISWVKDSLSHLDEKAALFPSDVKSQIKNCQLMNTDILNREPVIVSLDYGLQHILPSLEPEEVSDMTFLLQTLKNSYKALVLKSAQRLQHLELQLEERQRLTAEIDKVHSQLCKAELMTRPDPNQTSTFSELVSQQAILKEMLKDIQEIEVLISSHCRDSQVTAGQLSLSEQLFLIDQLRSLKNRARKTQRQIQSKLHEVEQKTAVSREFAEGIASLQQDLGDLQDGEMNLKDDELVGAKQGLKDKCQALKEKVLAFQSSLSQAMKYKEIFESVGLKWDSLQLDKLQTKFSKIKNKIKGKITHLENIIREWDKIQGLLNDIQTVTSTVRKEANILNDISSSSPAENVISAQILLQAVQQILYLTQEAANQINKNEVFDTSFKESKRKEIKSLEKNIEELKQFLQNLDSELQSVNKEGSQNELENIFHIIKHIQLELQQPLVIDINTMQNEKLRWEAIQNMMEGKFSALKCIMEKEREKQEEKSLAAAIEIKLETLQGHEAQLKADIAARVVSIFNSSEVLTYEQQQQILIDPFIALCRYFEKHKSYTETKDKVCDNLKKLEKMLRQSLSKIPMSYKEALEHLEESKILVSSIDSAEEDLVKLRQISGEMMRLCRGSDRALGRIVTVLWENWLGLLEAAKGLEITCEELKQEWKFINEELEREAIILDKLQEEQPENLKEKEKATREELVELLDFVSSFEENINQQQLLLLLLLHRIRNILNTPENAEGEAALPALCEIKAMQERCKKLYKKAQDHKDSVKAEIQERNKVTEEISAVTNALQNAASVLLQDADGKAEQLEVESQALEDIMEKLRIKYSEMYTIVPAEIETQLEDCKKVLQDLEEKVSSEILQNSPQYLLKRKAETINNGLQAIEKMLQQKSENITKAKEVQKQIWDMLDLWHYKLNELDAEVQDIVEQDSCHAQELMDILVAPLRQYQQVSQRAERRTAILNKATNKMEEYEEHLKNVKDWIESTNSMLRADGQHDSAKSLHKYTDELQMALEDSEQKQNLLHGISMELEELSPVFETDSVKQQLNEIDVQVAALQHEIAEILPQILHVADLDAIESHVKVFEKDVAEMKTILSSEDLLEFSPKDQLKHGQVILEHVGPMQKTIVHIQSYEDALQLPGLKMKPFSVFQRARQLLRELKKLEKITKEQNELLEETVKKTEECEQEIEKLKQLLKNHLVEMSHEDQPQAQKTPYVVAPQGEMEAVKEEIIKLCQRKEDFLTGMKNSMCELHQRLQQEVPEAADEPPAAVLAESDLIGMDVSGQQVSDHSPEGQRGEVKIPAFSLSFLFSFLVCGFPPLKSGNAVTELFWGSVSVEVNHLSLSHQPPPVPNAALDGGRSEPESILLVCQAQVAELEQWLDKTKMSLRSHPQSPQRQQMVEPQLADCQVRLSEIEQKVLSLLEDCGDSADYQQKTEALSLKLKEVKRNLENVQMMLQDKYSEEQVKHLNVVQAQSSFQIITVHITVHAILCAQDLKLKAAEQKSLIDFIESCVEKMQPHNGESDSKSKQADATLAPKDQMGNKWQYLQQELSSKVKSPLCQLVEPQITTKMNMLPRGTFSGAGTPTVEELKTYTVQLGDLSQEANVVHAQDNVAEEVSSNLDRKLFELLLAISRCLNNMEEMLNTSVLSTEEAAVQQALYELQKLHADLSEKKEDLLKSISCAGGSTDVFCECFNNLQARLEQTQAATASRSSSMKAGLDHNSNYLNQTRLLYDQLTEKKAALQQCLNELCGHNVSEQLQKIDACAVELQNFENQVAKLRGHGERLQLPITLIQEAYKLEDVLDDMWGILKAKYVELNSPSISETQYEDLLRGFAELVAIGREKMAQDPVHLAKSRTALQSHLKNHKDFFRNLMTRMAYMEAFSERVSPSVLQKKEEFWRELVNEVKLLEKKACQYGIHLESLLKDWMVFDEDCLVFNKELEALSSMLPSVSLVEETEERLMERIALLEKIKSSVDEKHAKLYQMVKEGKKLLTAVSCPEIRSQIGKTEEQWLSLTKKVGHELHRLQTLLKLLVSYNRDSEELMKWLDSAQQRMNFWKEQSLNVSQDLATIRDNISSLFAFSKEVDEKSSLKSSVVSTASQLLHVKQADTAALRSSLAKFEQKWGELITQLPAIQEKLHQLQMEKLSSREAIAELMAWLDHVEQQQEREEPINSQHSAAQVKALLQKYKEYMMEMNFKQWMVDFVNQSLLQMSTCDVESKRYERTEFAECLGEMNLRWHRLQASLNRKIQDLEHNLEDITENENKAQTLCSWLEAQSDRLRSLRTPASLISAQNTLDDCKELENQLTAKSKTLDELKQSLALNGHLYVRTTQEILTKMVCLQVAQLKTSMESILEQWRAYDEIYGEVSLMTTRYLYCIDQCKPSVEEASLEALKKQVTTLQALQDESENSEESWATLQAAASNLKKNCSPSFAEIIDQKCTEAHTRWNSVNEEITDQLQAAQAALQLWEPFDALCTETAAKLQQYSQQCAQLLDAHVPEENTIETLEQRIQEIKAVLLCNIFFFLFFQDQTLELAALSPSIESLNEASIKLPLSDFTLKKMQSLTRQWSQKTAAALECCSMLEGPQNDEKKFFQKCEKWMKFLEKMKEALKTDIPGRFEELQEQQKVYEMLQTEISINQQTFNSIIEKVLLSLESGEAEKRTEFISKLTLLKEQWQNVIRMVQQRKKDIDGLVSQWQLFKSSLQSLNRFLDDTNSFLAAVKSQDCYSLYQLRNVIHDFKSKAVILQRWQAMYTLVIDVGEKLRTVSDPETSAALQEELSQLQQCWGKTQALLEKKKMQFSGTLQTCDRFEKQIKELESRLQELKEKVKDPLPVEHEELHKAKEYIKELEQSLADWAHDMKELQAMKAELAHLILTEDMMVLKEQVEHLHRQWEELCLRVSLRKQEIEDRLNAWIVFNEKNKELCSWLVQMESKVLQTADVSIEDMIDKLQKDCMEEINLFSENKLHLKQMGDQLIKASNKSRVAEIDDKLNKINDRWQHLFDVIGARVKKLKETFAFIQLLDKNMSNLRTWLARIESELSKPVVYDICDDQEIQKRLAEQQDLQRDIEQHTAGVESVFNICQVLLHDSDACANETECDSIQQTTRSLDRRWRNICAMSMERRMKIEETWRLWQRFLDDYSRFEDWLKASENIAARPNSSEVLYTHAKEELKKFEAFQRQIHERLTQLELINKQYRRLARENRTDSASKLKQMVHEGNQRWDNLQKRVASILRRLKHFTNRRDEFEGTRESILVWLTEMDLQLTNVEHFSKSNFDDKMRQLNGFQQEITLNTNKIDQLIVFGEQLIQKSEPLDATLIEDELEELHRYCQEVFGRVARFHQRLTSRDPGLDDEKDNSENETDQEDSREIQNDPWHKKAITEGPSSTQSLCHLVPPTQGHERSGCETPVSVDSIPLEWDHTGDVGGSSSHEDDEEATYYSALSGKSVSEAHPWHSPGSPVCRKHRYNQAEMAGNVLSGAETSTPYKPDYVKQLSSASSSSSKEKIPSANMSDEEPQDDQELVNIGASEEQSGIIDRWELIQAQDLRNKLRMKQKLQQWQQLDSDLSDISAWLDKTEQELEELQKVKLPTSMLALEQKDMLKAFDNYKAVLLSANLSSKEFQKADSTEFKELQNRLRKVNLHWEKATRALDNWRKGLQQALLHCQDFHDQSQKLILWLASAESRRNEAQITDPNADLNTLLECQKELMQLEKELLEQQLNVNSLQELTAYLLLKSDGDYIEEEEKVHVIGTKLKQLTDQVSHDLKTVQGNLVSWNLNTFPDDLDSGVYNPEEEKSSPMPVVLCFLLFRSESHPQPVQANPRSPSFFYRVLRAALPLQLFFLLLLLLACMIPSSEEDYSCTQANNFARSFYPMLRYTNGPPPT</sequence>
<feature type="domain" description="Calponin-homology (CH)" evidence="18">
    <location>
        <begin position="1"/>
        <end position="85"/>
    </location>
</feature>
<feature type="coiled-coil region" evidence="16">
    <location>
        <begin position="3099"/>
        <end position="3147"/>
    </location>
</feature>
<dbReference type="FunFam" id="1.20.58.60:FF:000041">
    <property type="entry name" value="Nesprin-1 isoform 1"/>
    <property type="match status" value="1"/>
</dbReference>
<dbReference type="InterPro" id="IPR001589">
    <property type="entry name" value="Actinin_actin-bd_CS"/>
</dbReference>
<keyword evidence="4" id="KW-0963">Cytoplasm</keyword>
<dbReference type="SUPFAM" id="SSF46966">
    <property type="entry name" value="Spectrin repeat"/>
    <property type="match status" value="17"/>
</dbReference>
<feature type="coiled-coil region" evidence="16">
    <location>
        <begin position="4187"/>
        <end position="4264"/>
    </location>
</feature>
<dbReference type="InterPro" id="IPR002017">
    <property type="entry name" value="Spectrin_repeat"/>
</dbReference>
<dbReference type="SMART" id="SM00033">
    <property type="entry name" value="CH"/>
    <property type="match status" value="2"/>
</dbReference>
<dbReference type="InterPro" id="IPR056887">
    <property type="entry name" value="SYNE1/2_dom"/>
</dbReference>
<feature type="domain" description="Calponin-homology (CH)" evidence="18">
    <location>
        <begin position="130"/>
        <end position="248"/>
    </location>
</feature>
<feature type="topological domain" description="Perinuclear space" evidence="15">
    <location>
        <begin position="5794"/>
        <end position="5823"/>
    </location>
</feature>
<evidence type="ECO:0000256" key="17">
    <source>
        <dbReference type="SAM" id="MobiDB-lite"/>
    </source>
</evidence>
<feature type="compositionally biased region" description="Acidic residues" evidence="17">
    <location>
        <begin position="5295"/>
        <end position="5306"/>
    </location>
</feature>
<feature type="compositionally biased region" description="Basic and acidic residues" evidence="17">
    <location>
        <begin position="5307"/>
        <end position="5322"/>
    </location>
</feature>
<keyword evidence="13" id="KW-0206">Cytoskeleton</keyword>
<evidence type="ECO:0000256" key="10">
    <source>
        <dbReference type="ARBA" id="ARBA00023136"/>
    </source>
</evidence>
<dbReference type="SMART" id="SM00150">
    <property type="entry name" value="SPEC"/>
    <property type="match status" value="21"/>
</dbReference>
<feature type="coiled-coil region" evidence="16">
    <location>
        <begin position="2903"/>
        <end position="2930"/>
    </location>
</feature>
<evidence type="ECO:0000256" key="8">
    <source>
        <dbReference type="ARBA" id="ARBA00022989"/>
    </source>
</evidence>
<feature type="coiled-coil region" evidence="16">
    <location>
        <begin position="2598"/>
        <end position="2646"/>
    </location>
</feature>
<dbReference type="Gene3D" id="1.20.58.60">
    <property type="match status" value="13"/>
</dbReference>
<keyword evidence="8" id="KW-1133">Transmembrane helix</keyword>
<evidence type="ECO:0000259" key="18">
    <source>
        <dbReference type="PROSITE" id="PS50021"/>
    </source>
</evidence>
<dbReference type="Pfam" id="PF00307">
    <property type="entry name" value="CH"/>
    <property type="match status" value="2"/>
</dbReference>
<dbReference type="Ensembl" id="ENSCRFT00000006698.1">
    <property type="protein sequence ID" value="ENSCRFP00000006463.1"/>
    <property type="gene ID" value="ENSCRFG00000005071.1"/>
</dbReference>
<feature type="coiled-coil region" evidence="16">
    <location>
        <begin position="2748"/>
        <end position="2849"/>
    </location>
</feature>
<dbReference type="Gene3D" id="1.10.418.10">
    <property type="entry name" value="Calponin-like domain"/>
    <property type="match status" value="2"/>
</dbReference>
<keyword evidence="12" id="KW-0009">Actin-binding</keyword>
<evidence type="ECO:0000256" key="3">
    <source>
        <dbReference type="ARBA" id="ARBA00008619"/>
    </source>
</evidence>
<evidence type="ECO:0000256" key="4">
    <source>
        <dbReference type="ARBA" id="ARBA00022490"/>
    </source>
</evidence>
<keyword evidence="5" id="KW-0597">Phosphoprotein</keyword>
<dbReference type="SMART" id="SM01249">
    <property type="entry name" value="KASH"/>
    <property type="match status" value="1"/>
</dbReference>
<dbReference type="Proteomes" id="UP000694396">
    <property type="component" value="Unplaced"/>
</dbReference>
<dbReference type="FunFam" id="1.20.58.60:FF:000174">
    <property type="entry name" value="Spectrin repeat-containing, nuclear envelope 2"/>
    <property type="match status" value="1"/>
</dbReference>
<dbReference type="Pfam" id="PF25034">
    <property type="entry name" value="Spectrin_SYNE1"/>
    <property type="match status" value="1"/>
</dbReference>
<feature type="coiled-coil region" evidence="16">
    <location>
        <begin position="3373"/>
        <end position="3407"/>
    </location>
</feature>
<feature type="region of interest" description="Disordered" evidence="17">
    <location>
        <begin position="5287"/>
        <end position="5376"/>
    </location>
</feature>
<dbReference type="InterPro" id="IPR012315">
    <property type="entry name" value="KASH"/>
</dbReference>
<evidence type="ECO:0000256" key="11">
    <source>
        <dbReference type="ARBA" id="ARBA00023157"/>
    </source>
</evidence>
<reference evidence="20" key="1">
    <citation type="submission" date="2025-08" db="UniProtKB">
        <authorList>
            <consortium name="Ensembl"/>
        </authorList>
    </citation>
    <scope>IDENTIFICATION</scope>
</reference>
<dbReference type="FunFam" id="1.20.58.60:FF:000126">
    <property type="entry name" value="Spectrin repeat containing, nuclear envelope 1a"/>
    <property type="match status" value="1"/>
</dbReference>
<dbReference type="Pfam" id="PF25035">
    <property type="entry name" value="SYNE1"/>
    <property type="match status" value="1"/>
</dbReference>
<feature type="coiled-coil region" evidence="16">
    <location>
        <begin position="893"/>
        <end position="923"/>
    </location>
</feature>
<feature type="coiled-coil region" evidence="16">
    <location>
        <begin position="1635"/>
        <end position="1676"/>
    </location>
</feature>
<keyword evidence="6 15" id="KW-0812">Transmembrane</keyword>
<dbReference type="Pfam" id="PF00435">
    <property type="entry name" value="Spectrin"/>
    <property type="match status" value="4"/>
</dbReference>
<evidence type="ECO:0000256" key="9">
    <source>
        <dbReference type="ARBA" id="ARBA00023054"/>
    </source>
</evidence>
<dbReference type="GO" id="GO:0005640">
    <property type="term" value="C:nuclear outer membrane"/>
    <property type="evidence" value="ECO:0007669"/>
    <property type="project" value="UniProtKB-SubCell"/>
</dbReference>
<evidence type="ECO:0000256" key="5">
    <source>
        <dbReference type="ARBA" id="ARBA00022553"/>
    </source>
</evidence>
<evidence type="ECO:0000256" key="1">
    <source>
        <dbReference type="ARBA" id="ARBA00004245"/>
    </source>
</evidence>
<keyword evidence="7" id="KW-0677">Repeat</keyword>
<feature type="region of interest" description="Disordered" evidence="17">
    <location>
        <begin position="5420"/>
        <end position="5460"/>
    </location>
</feature>
<feature type="topological domain" description="Cytoplasmic" evidence="15">
    <location>
        <begin position="1"/>
        <end position="5772"/>
    </location>
</feature>
<protein>
    <submittedName>
        <fullName evidence="20">Spectrin repeat containing nuclear envelope protein 2</fullName>
    </submittedName>
</protein>
<reference evidence="20" key="2">
    <citation type="submission" date="2025-09" db="UniProtKB">
        <authorList>
            <consortium name="Ensembl"/>
        </authorList>
    </citation>
    <scope>IDENTIFICATION</scope>
</reference>
<dbReference type="Pfam" id="PF10541">
    <property type="entry name" value="KASH"/>
    <property type="match status" value="1"/>
</dbReference>
<name>A0A8C3QI28_9PASS</name>
<evidence type="ECO:0000256" key="16">
    <source>
        <dbReference type="SAM" id="Coils"/>
    </source>
</evidence>
<dbReference type="PANTHER" id="PTHR14514:SF4">
    <property type="entry name" value="NESPRIN-2"/>
    <property type="match status" value="1"/>
</dbReference>
<dbReference type="GO" id="GO:0003779">
    <property type="term" value="F:actin binding"/>
    <property type="evidence" value="ECO:0007669"/>
    <property type="project" value="UniProtKB-KW"/>
</dbReference>
<evidence type="ECO:0000256" key="15">
    <source>
        <dbReference type="PROSITE-ProRule" id="PRU00385"/>
    </source>
</evidence>
<feature type="coiled-coil region" evidence="16">
    <location>
        <begin position="2342"/>
        <end position="2376"/>
    </location>
</feature>
<dbReference type="PROSITE" id="PS51049">
    <property type="entry name" value="KASH"/>
    <property type="match status" value="1"/>
</dbReference>
<dbReference type="InterPro" id="IPR036872">
    <property type="entry name" value="CH_dom_sf"/>
</dbReference>
<evidence type="ECO:0000256" key="13">
    <source>
        <dbReference type="ARBA" id="ARBA00023212"/>
    </source>
</evidence>
<feature type="domain" description="KASH" evidence="19">
    <location>
        <begin position="5764"/>
        <end position="5823"/>
    </location>
</feature>
<dbReference type="PANTHER" id="PTHR14514">
    <property type="entry name" value="PKA ANCHORING PROTEIN"/>
    <property type="match status" value="1"/>
</dbReference>
<dbReference type="GO" id="GO:0005856">
    <property type="term" value="C:cytoskeleton"/>
    <property type="evidence" value="ECO:0007669"/>
    <property type="project" value="UniProtKB-SubCell"/>
</dbReference>
<feature type="coiled-coil region" evidence="16">
    <location>
        <begin position="5639"/>
        <end position="5668"/>
    </location>
</feature>
<evidence type="ECO:0000256" key="2">
    <source>
        <dbReference type="ARBA" id="ARBA00004605"/>
    </source>
</evidence>
<keyword evidence="14" id="KW-0539">Nucleus</keyword>
<proteinExistence type="inferred from homology"/>
<comment type="subcellular location">
    <subcellularLocation>
        <location evidence="1">Cytoplasm</location>
        <location evidence="1">Cytoskeleton</location>
    </subcellularLocation>
    <subcellularLocation>
        <location evidence="2">Nucleus outer membrane</location>
        <topology evidence="2">Single-pass type IV membrane protein</topology>
        <orientation evidence="2">Cytoplasmic side</orientation>
    </subcellularLocation>
</comment>
<evidence type="ECO:0000256" key="7">
    <source>
        <dbReference type="ARBA" id="ARBA00022737"/>
    </source>
</evidence>
<dbReference type="FunFam" id="1.20.58.60:FF:000112">
    <property type="entry name" value="nesprin-1 isoform X4"/>
    <property type="match status" value="1"/>
</dbReference>
<dbReference type="InterPro" id="IPR018159">
    <property type="entry name" value="Spectrin/alpha-actinin"/>
</dbReference>
<dbReference type="PROSITE" id="PS00020">
    <property type="entry name" value="ACTININ_2"/>
    <property type="match status" value="1"/>
</dbReference>